<evidence type="ECO:0000313" key="3">
    <source>
        <dbReference type="Proteomes" id="UP000020103"/>
    </source>
</evidence>
<dbReference type="EMBL" id="JAOF01000001">
    <property type="protein sequence ID" value="EUA48349.1"/>
    <property type="molecule type" value="Genomic_DNA"/>
</dbReference>
<evidence type="ECO:0000256" key="1">
    <source>
        <dbReference type="SAM" id="MobiDB-lite"/>
    </source>
</evidence>
<proteinExistence type="predicted"/>
<gene>
    <name evidence="2" type="ORF">I543_1934</name>
</gene>
<accession>A0A829Q6L2</accession>
<evidence type="ECO:0000313" key="2">
    <source>
        <dbReference type="EMBL" id="EUA48349.1"/>
    </source>
</evidence>
<name>A0A829Q6L2_9MYCO</name>
<organism evidence="2 3">
    <name type="scientific">Mycobacteroides abscessus 21</name>
    <dbReference type="NCBI Taxonomy" id="1299324"/>
    <lineage>
        <taxon>Bacteria</taxon>
        <taxon>Bacillati</taxon>
        <taxon>Actinomycetota</taxon>
        <taxon>Actinomycetes</taxon>
        <taxon>Mycobacteriales</taxon>
        <taxon>Mycobacteriaceae</taxon>
        <taxon>Mycobacteroides</taxon>
        <taxon>Mycobacteroides abscessus</taxon>
    </lineage>
</organism>
<feature type="region of interest" description="Disordered" evidence="1">
    <location>
        <begin position="170"/>
        <end position="191"/>
    </location>
</feature>
<reference evidence="2 3" key="1">
    <citation type="submission" date="2013-12" db="EMBL/GenBank/DDBJ databases">
        <authorList>
            <person name="Madinger N."/>
            <person name="Lenaerts A."/>
            <person name="Ordway D."/>
            <person name="DeGroote M.A."/>
            <person name="Parker T."/>
            <person name="Sizemore C."/>
            <person name="Tallon L.J."/>
            <person name="Sadzewicz L.K."/>
            <person name="Sengamalay N."/>
            <person name="Fraser C.M."/>
            <person name="Hine E."/>
            <person name="Shefchek K.A."/>
            <person name="Das S.P."/>
            <person name="Tettelin H."/>
        </authorList>
    </citation>
    <scope>NUCLEOTIDE SEQUENCE [LARGE SCALE GENOMIC DNA]</scope>
    <source>
        <strain evidence="2 3">21</strain>
    </source>
</reference>
<sequence>MDSVRGAHRAGGRPQHPVPQRWFDEAAKYNGLPLTDLNILETMTRWRPYLAGERTSFTYYPNSAAVGLGAMVEIRGQSFSVLAEVTTEPASAGCHLQKGCVPGGHVLFIDEHAVGALRDVEIHPGTFGLAGASLSIGRNGGSAVSWDYPAPYPFTGGTITQVVVDISGEPYENLEKRSSPSPSRKTRRATR</sequence>
<comment type="caution">
    <text evidence="2">The sequence shown here is derived from an EMBL/GenBank/DDBJ whole genome shotgun (WGS) entry which is preliminary data.</text>
</comment>
<dbReference type="AlphaFoldDB" id="A0A829Q6L2"/>
<dbReference type="Proteomes" id="UP000020103">
    <property type="component" value="Unassembled WGS sequence"/>
</dbReference>
<protein>
    <submittedName>
        <fullName evidence="2">Putative arylsulfatase</fullName>
    </submittedName>
</protein>